<proteinExistence type="predicted"/>
<dbReference type="RefSeq" id="WP_108899621.1">
    <property type="nucleotide sequence ID" value="NZ_CP029185.2"/>
</dbReference>
<feature type="transmembrane region" description="Helical" evidence="1">
    <location>
        <begin position="183"/>
        <end position="204"/>
    </location>
</feature>
<dbReference type="InterPro" id="IPR056918">
    <property type="entry name" value="8xMP"/>
</dbReference>
<dbReference type="Pfam" id="PF24838">
    <property type="entry name" value="8xMP"/>
    <property type="match status" value="1"/>
</dbReference>
<keyword evidence="1" id="KW-1133">Transmembrane helix</keyword>
<keyword evidence="1" id="KW-0472">Membrane</keyword>
<accession>A0A2Y9TV23</accession>
<dbReference type="EMBL" id="CP029185">
    <property type="protein sequence ID" value="AWH87533.1"/>
    <property type="molecule type" value="Genomic_DNA"/>
</dbReference>
<reference evidence="2 3" key="1">
    <citation type="journal article" date="2019" name="Int. J. Syst. Evol. Microbiol.">
        <title>Limnobaculum parvum gen. nov., sp. nov., isolated from a freshwater lake.</title>
        <authorList>
            <person name="Baek C."/>
            <person name="Shin S.K."/>
            <person name="Yi H."/>
        </authorList>
    </citation>
    <scope>NUCLEOTIDE SEQUENCE [LARGE SCALE GENOMIC DNA]</scope>
    <source>
        <strain evidence="2 3">HYN0051</strain>
    </source>
</reference>
<dbReference type="Proteomes" id="UP000244908">
    <property type="component" value="Chromosome"/>
</dbReference>
<name>A0A2Y9TV23_9GAMM</name>
<sequence>MNMHSNKEIVHKSEDTHVCNDLCHLTRMSLKHAHNLKKAEAQSYWHRGMLFLAMGTIVTLFFGIVFFSTSTLITYFIEMVISIMGITLFHAWYRVTVNHNYWHKSWYSHVSQLESQLTECSKKPVRMISELKSNQNSNTILLLNKILNIMFFIFWCVLPVISVIKFFYYLVYINGVSLSLMNTLFLCIPFLTMVFLSIAINIFLCMFSSKDDAEIDNKALDIAQQYKTTNN</sequence>
<feature type="transmembrane region" description="Helical" evidence="1">
    <location>
        <begin position="73"/>
        <end position="93"/>
    </location>
</feature>
<evidence type="ECO:0000313" key="3">
    <source>
        <dbReference type="Proteomes" id="UP000244908"/>
    </source>
</evidence>
<gene>
    <name evidence="2" type="ORF">HYN51_02505</name>
</gene>
<protein>
    <submittedName>
        <fullName evidence="2">Uncharacterized protein</fullName>
    </submittedName>
</protein>
<keyword evidence="3" id="KW-1185">Reference proteome</keyword>
<dbReference type="KEGG" id="lpv:HYN51_02505"/>
<keyword evidence="1" id="KW-0812">Transmembrane</keyword>
<feature type="transmembrane region" description="Helical" evidence="1">
    <location>
        <begin position="146"/>
        <end position="171"/>
    </location>
</feature>
<evidence type="ECO:0000256" key="1">
    <source>
        <dbReference type="SAM" id="Phobius"/>
    </source>
</evidence>
<evidence type="ECO:0000313" key="2">
    <source>
        <dbReference type="EMBL" id="AWH87533.1"/>
    </source>
</evidence>
<feature type="transmembrane region" description="Helical" evidence="1">
    <location>
        <begin position="48"/>
        <end position="67"/>
    </location>
</feature>
<organism evidence="2 3">
    <name type="scientific">Limnobaculum parvum</name>
    <dbReference type="NCBI Taxonomy" id="2172103"/>
    <lineage>
        <taxon>Bacteria</taxon>
        <taxon>Pseudomonadati</taxon>
        <taxon>Pseudomonadota</taxon>
        <taxon>Gammaproteobacteria</taxon>
        <taxon>Enterobacterales</taxon>
        <taxon>Budviciaceae</taxon>
        <taxon>Limnobaculum</taxon>
    </lineage>
</organism>
<dbReference type="OrthoDB" id="9153185at2"/>
<dbReference type="AlphaFoldDB" id="A0A2Y9TV23"/>